<reference evidence="3" key="1">
    <citation type="journal article" date="2019" name="Int. J. Syst. Evol. Microbiol.">
        <title>The Global Catalogue of Microorganisms (GCM) 10K type strain sequencing project: providing services to taxonomists for standard genome sequencing and annotation.</title>
        <authorList>
            <consortium name="The Broad Institute Genomics Platform"/>
            <consortium name="The Broad Institute Genome Sequencing Center for Infectious Disease"/>
            <person name="Wu L."/>
            <person name="Ma J."/>
        </authorList>
    </citation>
    <scope>NUCLEOTIDE SEQUENCE [LARGE SCALE GENOMIC DNA]</scope>
    <source>
        <strain evidence="3">TISTR 1535</strain>
    </source>
</reference>
<feature type="coiled-coil region" evidence="1">
    <location>
        <begin position="5"/>
        <end position="66"/>
    </location>
</feature>
<dbReference type="Proteomes" id="UP001597502">
    <property type="component" value="Unassembled WGS sequence"/>
</dbReference>
<proteinExistence type="predicted"/>
<dbReference type="RefSeq" id="WP_382391001.1">
    <property type="nucleotide sequence ID" value="NZ_JBHUNA010000005.1"/>
</dbReference>
<keyword evidence="1" id="KW-0175">Coiled coil</keyword>
<evidence type="ECO:0000256" key="1">
    <source>
        <dbReference type="SAM" id="Coils"/>
    </source>
</evidence>
<dbReference type="EMBL" id="JBHUNA010000005">
    <property type="protein sequence ID" value="MFD2759975.1"/>
    <property type="molecule type" value="Genomic_DNA"/>
</dbReference>
<name>A0ABW5V2R3_9BACI</name>
<evidence type="ECO:0008006" key="4">
    <source>
        <dbReference type="Google" id="ProtNLM"/>
    </source>
</evidence>
<accession>A0ABW5V2R3</accession>
<protein>
    <recommendedName>
        <fullName evidence="4">t-SNARE coiled-coil homology domain-containing protein</fullName>
    </recommendedName>
</protein>
<sequence length="112" mass="13056">MENMLQQLMDEMKDIKVNMATKEDINYVKKDIEQLDGSVNYIQGDIKQIKGNIKQLEEKIDQNAEGIDRNFSQVALNSEKLHCLYKSSERQDKSLETLALRSIEHETKLRNL</sequence>
<organism evidence="2 3">
    <name type="scientific">Lentibacillus juripiscarius</name>
    <dbReference type="NCBI Taxonomy" id="257446"/>
    <lineage>
        <taxon>Bacteria</taxon>
        <taxon>Bacillati</taxon>
        <taxon>Bacillota</taxon>
        <taxon>Bacilli</taxon>
        <taxon>Bacillales</taxon>
        <taxon>Bacillaceae</taxon>
        <taxon>Lentibacillus</taxon>
    </lineage>
</organism>
<dbReference type="Gene3D" id="1.20.5.340">
    <property type="match status" value="1"/>
</dbReference>
<evidence type="ECO:0000313" key="2">
    <source>
        <dbReference type="EMBL" id="MFD2759975.1"/>
    </source>
</evidence>
<evidence type="ECO:0000313" key="3">
    <source>
        <dbReference type="Proteomes" id="UP001597502"/>
    </source>
</evidence>
<comment type="caution">
    <text evidence="2">The sequence shown here is derived from an EMBL/GenBank/DDBJ whole genome shotgun (WGS) entry which is preliminary data.</text>
</comment>
<gene>
    <name evidence="2" type="ORF">ACFSUO_03120</name>
</gene>
<keyword evidence="3" id="KW-1185">Reference proteome</keyword>